<gene>
    <name evidence="2" type="ORF">DARMORV10_C09P10920.1</name>
</gene>
<dbReference type="GO" id="GO:0070461">
    <property type="term" value="C:SAGA-type complex"/>
    <property type="evidence" value="ECO:0007669"/>
    <property type="project" value="InterPro"/>
</dbReference>
<dbReference type="PANTHER" id="PTHR21277">
    <property type="entry name" value="TRANSCRIPTIONAL ADAPTER 1"/>
    <property type="match status" value="1"/>
</dbReference>
<sequence length="446" mass="49709">MREATFSELGFGETAASEAKMMLEEHATGWGLKRDIDDDDVESLVLTWKGHYNMIGQLAISSCVKVSALAITVHLKAQIASPFFFFFSSTSNGISSDELEKVTYFHNSQSGFRNSDLNFGLSQQRVDLLTCTDPDSYSFYSLCSVFFFFFFFSKGTQMPTGQHHVVRTDTSELKSQLEKKIGRAKTESYLNLLSKFLSLKISKPDFDKLVFATVKKENIVLHNALLRGIIKNVCLSKTSNGVEGVEKKQLNGVKSLCNDLPKSPRKGRTQRRVNKDCNGSKGKSQVTEVVSSSFKQQWSMEDGEEVDQLTRCWRSQPIEAPFGVNLRDVIKRRPHVGTCYSSGELPDSISLKKKVEEDMEGEGLEVSAGFANSLNAGLNVFLKRLIKPCLELAASRSSSRGEVCSSSSISMEDFQVAMELNPSILGEDWSTKLEKIRFATPDFQTS</sequence>
<dbReference type="AlphaFoldDB" id="A0A816ISD0"/>
<feature type="compositionally biased region" description="Basic residues" evidence="1">
    <location>
        <begin position="263"/>
        <end position="272"/>
    </location>
</feature>
<dbReference type="EMBL" id="HG994373">
    <property type="protein sequence ID" value="CAF1716975.1"/>
    <property type="molecule type" value="Genomic_DNA"/>
</dbReference>
<evidence type="ECO:0000313" key="2">
    <source>
        <dbReference type="EMBL" id="CAF1716975.1"/>
    </source>
</evidence>
<proteinExistence type="predicted"/>
<dbReference type="InterPro" id="IPR024738">
    <property type="entry name" value="Hfi1/Tada1"/>
</dbReference>
<name>A0A816ISD0_BRANA</name>
<accession>A0A816ISD0</accession>
<feature type="region of interest" description="Disordered" evidence="1">
    <location>
        <begin position="256"/>
        <end position="283"/>
    </location>
</feature>
<dbReference type="PANTHER" id="PTHR21277:SF29">
    <property type="entry name" value="TRANSCRIPTIONAL REGULATOR OF RNA POLII, SAGA, SUBUNIT"/>
    <property type="match status" value="1"/>
</dbReference>
<reference evidence="2" key="1">
    <citation type="submission" date="2021-01" db="EMBL/GenBank/DDBJ databases">
        <authorList>
            <consortium name="Genoscope - CEA"/>
            <person name="William W."/>
        </authorList>
    </citation>
    <scope>NUCLEOTIDE SEQUENCE</scope>
</reference>
<dbReference type="CDD" id="cd22933">
    <property type="entry name" value="HFD_HFI1"/>
    <property type="match status" value="1"/>
</dbReference>
<dbReference type="Proteomes" id="UP001295469">
    <property type="component" value="Chromosome C09"/>
</dbReference>
<evidence type="ECO:0000256" key="1">
    <source>
        <dbReference type="SAM" id="MobiDB-lite"/>
    </source>
</evidence>
<organism evidence="2">
    <name type="scientific">Brassica napus</name>
    <name type="common">Rape</name>
    <dbReference type="NCBI Taxonomy" id="3708"/>
    <lineage>
        <taxon>Eukaryota</taxon>
        <taxon>Viridiplantae</taxon>
        <taxon>Streptophyta</taxon>
        <taxon>Embryophyta</taxon>
        <taxon>Tracheophyta</taxon>
        <taxon>Spermatophyta</taxon>
        <taxon>Magnoliopsida</taxon>
        <taxon>eudicotyledons</taxon>
        <taxon>Gunneridae</taxon>
        <taxon>Pentapetalae</taxon>
        <taxon>rosids</taxon>
        <taxon>malvids</taxon>
        <taxon>Brassicales</taxon>
        <taxon>Brassicaceae</taxon>
        <taxon>Brassiceae</taxon>
        <taxon>Brassica</taxon>
    </lineage>
</organism>
<protein>
    <submittedName>
        <fullName evidence="2">(rape) hypothetical protein</fullName>
    </submittedName>
</protein>
<dbReference type="Pfam" id="PF12767">
    <property type="entry name" value="SAGA-Tad1"/>
    <property type="match status" value="1"/>
</dbReference>